<dbReference type="GO" id="GO:0019185">
    <property type="term" value="C:snRNA-activating protein complex"/>
    <property type="evidence" value="ECO:0007669"/>
    <property type="project" value="TreeGrafter"/>
</dbReference>
<proteinExistence type="predicted"/>
<dbReference type="GO" id="GO:0042795">
    <property type="term" value="P:snRNA transcription by RNA polymerase II"/>
    <property type="evidence" value="ECO:0007669"/>
    <property type="project" value="TreeGrafter"/>
</dbReference>
<accession>A0A9N9JBE6</accession>
<feature type="domain" description="HTH myb-type" evidence="8">
    <location>
        <begin position="362"/>
        <end position="413"/>
    </location>
</feature>
<dbReference type="GO" id="GO:0000978">
    <property type="term" value="F:RNA polymerase II cis-regulatory region sequence-specific DNA binding"/>
    <property type="evidence" value="ECO:0007669"/>
    <property type="project" value="TreeGrafter"/>
</dbReference>
<feature type="region of interest" description="Disordered" evidence="6">
    <location>
        <begin position="418"/>
        <end position="450"/>
    </location>
</feature>
<evidence type="ECO:0000256" key="2">
    <source>
        <dbReference type="ARBA" id="ARBA00023125"/>
    </source>
</evidence>
<dbReference type="CDD" id="cd00167">
    <property type="entry name" value="SANT"/>
    <property type="match status" value="3"/>
</dbReference>
<dbReference type="OrthoDB" id="2143914at2759"/>
<evidence type="ECO:0000256" key="5">
    <source>
        <dbReference type="SAM" id="Coils"/>
    </source>
</evidence>
<evidence type="ECO:0000256" key="1">
    <source>
        <dbReference type="ARBA" id="ARBA00023015"/>
    </source>
</evidence>
<dbReference type="PROSITE" id="PS50090">
    <property type="entry name" value="MYB_LIKE"/>
    <property type="match status" value="4"/>
</dbReference>
<dbReference type="Proteomes" id="UP000789405">
    <property type="component" value="Unassembled WGS sequence"/>
</dbReference>
<feature type="coiled-coil region" evidence="5">
    <location>
        <begin position="41"/>
        <end position="75"/>
    </location>
</feature>
<feature type="domain" description="Myb-like" evidence="7">
    <location>
        <begin position="122"/>
        <end position="201"/>
    </location>
</feature>
<sequence length="450" mass="52287">EKKKPLVIIMENNFSSTAIIHDNSTLSKADPQDVLEALELNRQLQKELDRVKLGIDAALQRNIILQERLARMRQEEAETDGYSRSALDTPVIRTFGPPFFIDAEGNTPPENEETCVRPLIFKSTRWTLSEKEALRRGIQDHNMKREALRAMREGRSIQSVEKMSKILFLYNVEEVNWSQIAKQYVPTKTKEECIIQWTNHDHPCINNDEWTTLETKKLLEIAEQNNGRNWQKIALELGVFGLFCSLILALQYNKQSSDPRKWSKEEDDILISAVDLYGEKNWQQVAHCLDNRTGQQCLHRWTKTLNPAIRRGRWKKEEDEALQNAVSIYGAGNWVKVQQYVLGRTDVQCRERWMNVLNPDIKKDSWTNEEDAKLLELSRSIGIGKWAKISAFMDGRTDNQCWRRYKVLKKLEKQKMLTDTNLPENQEVGTTTEVNQNSGESPTNKRKSRK</sequence>
<evidence type="ECO:0000256" key="4">
    <source>
        <dbReference type="ARBA" id="ARBA00023242"/>
    </source>
</evidence>
<feature type="non-terminal residue" evidence="9">
    <location>
        <position position="450"/>
    </location>
</feature>
<dbReference type="InterPro" id="IPR051575">
    <property type="entry name" value="Myb-like_DNA-bd"/>
</dbReference>
<feature type="non-terminal residue" evidence="9">
    <location>
        <position position="1"/>
    </location>
</feature>
<evidence type="ECO:0000256" key="6">
    <source>
        <dbReference type="SAM" id="MobiDB-lite"/>
    </source>
</evidence>
<evidence type="ECO:0000313" key="9">
    <source>
        <dbReference type="EMBL" id="CAG8768072.1"/>
    </source>
</evidence>
<dbReference type="PROSITE" id="PS51294">
    <property type="entry name" value="HTH_MYB"/>
    <property type="match status" value="3"/>
</dbReference>
<feature type="domain" description="Myb-like" evidence="7">
    <location>
        <begin position="306"/>
        <end position="357"/>
    </location>
</feature>
<evidence type="ECO:0000259" key="7">
    <source>
        <dbReference type="PROSITE" id="PS50090"/>
    </source>
</evidence>
<dbReference type="Gene3D" id="1.10.10.60">
    <property type="entry name" value="Homeodomain-like"/>
    <property type="match status" value="4"/>
</dbReference>
<dbReference type="InterPro" id="IPR017930">
    <property type="entry name" value="Myb_dom"/>
</dbReference>
<keyword evidence="2" id="KW-0238">DNA-binding</keyword>
<dbReference type="SMART" id="SM00717">
    <property type="entry name" value="SANT"/>
    <property type="match status" value="5"/>
</dbReference>
<dbReference type="Pfam" id="PF00249">
    <property type="entry name" value="Myb_DNA-binding"/>
    <property type="match status" value="1"/>
</dbReference>
<dbReference type="EMBL" id="CAJVPY010018678">
    <property type="protein sequence ID" value="CAG8768072.1"/>
    <property type="molecule type" value="Genomic_DNA"/>
</dbReference>
<keyword evidence="1" id="KW-0805">Transcription regulation</keyword>
<dbReference type="GO" id="GO:0001006">
    <property type="term" value="F:RNA polymerase III type 3 promoter sequence-specific DNA binding"/>
    <property type="evidence" value="ECO:0007669"/>
    <property type="project" value="TreeGrafter"/>
</dbReference>
<evidence type="ECO:0000256" key="3">
    <source>
        <dbReference type="ARBA" id="ARBA00023163"/>
    </source>
</evidence>
<organism evidence="9 10">
    <name type="scientific">Dentiscutata erythropus</name>
    <dbReference type="NCBI Taxonomy" id="1348616"/>
    <lineage>
        <taxon>Eukaryota</taxon>
        <taxon>Fungi</taxon>
        <taxon>Fungi incertae sedis</taxon>
        <taxon>Mucoromycota</taxon>
        <taxon>Glomeromycotina</taxon>
        <taxon>Glomeromycetes</taxon>
        <taxon>Diversisporales</taxon>
        <taxon>Gigasporaceae</taxon>
        <taxon>Dentiscutata</taxon>
    </lineage>
</organism>
<dbReference type="GO" id="GO:0042796">
    <property type="term" value="P:snRNA transcription by RNA polymerase III"/>
    <property type="evidence" value="ECO:0007669"/>
    <property type="project" value="TreeGrafter"/>
</dbReference>
<name>A0A9N9JBE6_9GLOM</name>
<dbReference type="FunFam" id="1.10.10.60:FF:000016">
    <property type="entry name" value="Transcriptional activator Myb isoform A"/>
    <property type="match status" value="2"/>
</dbReference>
<feature type="domain" description="HTH myb-type" evidence="8">
    <location>
        <begin position="306"/>
        <end position="361"/>
    </location>
</feature>
<feature type="compositionally biased region" description="Polar residues" evidence="6">
    <location>
        <begin position="418"/>
        <end position="442"/>
    </location>
</feature>
<dbReference type="InterPro" id="IPR009057">
    <property type="entry name" value="Homeodomain-like_sf"/>
</dbReference>
<dbReference type="AlphaFoldDB" id="A0A9N9JBE6"/>
<comment type="caution">
    <text evidence="9">The sequence shown here is derived from an EMBL/GenBank/DDBJ whole genome shotgun (WGS) entry which is preliminary data.</text>
</comment>
<dbReference type="InterPro" id="IPR001005">
    <property type="entry name" value="SANT/Myb"/>
</dbReference>
<feature type="domain" description="Myb-like" evidence="7">
    <location>
        <begin position="358"/>
        <end position="409"/>
    </location>
</feature>
<keyword evidence="3" id="KW-0804">Transcription</keyword>
<keyword evidence="5" id="KW-0175">Coiled coil</keyword>
<dbReference type="SUPFAM" id="SSF46689">
    <property type="entry name" value="Homeodomain-like"/>
    <property type="match status" value="3"/>
</dbReference>
<keyword evidence="10" id="KW-1185">Reference proteome</keyword>
<protein>
    <submittedName>
        <fullName evidence="9">9759_t:CDS:1</fullName>
    </submittedName>
</protein>
<reference evidence="9" key="1">
    <citation type="submission" date="2021-06" db="EMBL/GenBank/DDBJ databases">
        <authorList>
            <person name="Kallberg Y."/>
            <person name="Tangrot J."/>
            <person name="Rosling A."/>
        </authorList>
    </citation>
    <scope>NUCLEOTIDE SEQUENCE</scope>
    <source>
        <strain evidence="9">MA453B</strain>
    </source>
</reference>
<feature type="domain" description="HTH myb-type" evidence="8">
    <location>
        <begin position="260"/>
        <end position="305"/>
    </location>
</feature>
<gene>
    <name evidence="9" type="ORF">DERYTH_LOCUS18424</name>
</gene>
<evidence type="ECO:0000313" key="10">
    <source>
        <dbReference type="Proteomes" id="UP000789405"/>
    </source>
</evidence>
<dbReference type="PANTHER" id="PTHR46621:SF1">
    <property type="entry name" value="SNRNA-ACTIVATING PROTEIN COMPLEX SUBUNIT 4"/>
    <property type="match status" value="1"/>
</dbReference>
<feature type="domain" description="Myb-like" evidence="7">
    <location>
        <begin position="254"/>
        <end position="305"/>
    </location>
</feature>
<dbReference type="PANTHER" id="PTHR46621">
    <property type="entry name" value="SNRNA-ACTIVATING PROTEIN COMPLEX SUBUNIT 4"/>
    <property type="match status" value="1"/>
</dbReference>
<evidence type="ECO:0000259" key="8">
    <source>
        <dbReference type="PROSITE" id="PS51294"/>
    </source>
</evidence>
<keyword evidence="4" id="KW-0539">Nucleus</keyword>
<dbReference type="Pfam" id="PF13921">
    <property type="entry name" value="Myb_DNA-bind_6"/>
    <property type="match status" value="2"/>
</dbReference>